<keyword evidence="4" id="KW-1185">Reference proteome</keyword>
<dbReference type="Proteomes" id="UP000650833">
    <property type="component" value="Unassembled WGS sequence"/>
</dbReference>
<evidence type="ECO:0000313" key="3">
    <source>
        <dbReference type="EMBL" id="KAG2191642.1"/>
    </source>
</evidence>
<keyword evidence="2" id="KW-0812">Transmembrane</keyword>
<accession>A0A8H7QFE5</accession>
<keyword evidence="2" id="KW-1133">Transmembrane helix</keyword>
<feature type="compositionally biased region" description="Pro residues" evidence="1">
    <location>
        <begin position="56"/>
        <end position="67"/>
    </location>
</feature>
<evidence type="ECO:0000256" key="2">
    <source>
        <dbReference type="SAM" id="Phobius"/>
    </source>
</evidence>
<comment type="caution">
    <text evidence="3">The sequence shown here is derived from an EMBL/GenBank/DDBJ whole genome shotgun (WGS) entry which is preliminary data.</text>
</comment>
<feature type="compositionally biased region" description="Polar residues" evidence="1">
    <location>
        <begin position="33"/>
        <end position="51"/>
    </location>
</feature>
<evidence type="ECO:0008006" key="5">
    <source>
        <dbReference type="Google" id="ProtNLM"/>
    </source>
</evidence>
<evidence type="ECO:0000256" key="1">
    <source>
        <dbReference type="SAM" id="MobiDB-lite"/>
    </source>
</evidence>
<dbReference type="OrthoDB" id="5570013at2759"/>
<feature type="compositionally biased region" description="Polar residues" evidence="1">
    <location>
        <begin position="1"/>
        <end position="10"/>
    </location>
</feature>
<evidence type="ECO:0000313" key="4">
    <source>
        <dbReference type="Proteomes" id="UP000650833"/>
    </source>
</evidence>
<protein>
    <recommendedName>
        <fullName evidence="5">Adhesin domain-containing protein</fullName>
    </recommendedName>
</protein>
<gene>
    <name evidence="3" type="ORF">INT46_002855</name>
</gene>
<proteinExistence type="predicted"/>
<feature type="transmembrane region" description="Helical" evidence="2">
    <location>
        <begin position="222"/>
        <end position="246"/>
    </location>
</feature>
<feature type="region of interest" description="Disordered" evidence="1">
    <location>
        <begin position="1"/>
        <end position="139"/>
    </location>
</feature>
<keyword evidence="2" id="KW-0472">Membrane</keyword>
<dbReference type="AlphaFoldDB" id="A0A8H7QFE5"/>
<organism evidence="3 4">
    <name type="scientific">Mucor plumbeus</name>
    <dbReference type="NCBI Taxonomy" id="97098"/>
    <lineage>
        <taxon>Eukaryota</taxon>
        <taxon>Fungi</taxon>
        <taxon>Fungi incertae sedis</taxon>
        <taxon>Mucoromycota</taxon>
        <taxon>Mucoromycotina</taxon>
        <taxon>Mucoromycetes</taxon>
        <taxon>Mucorales</taxon>
        <taxon>Mucorineae</taxon>
        <taxon>Mucoraceae</taxon>
        <taxon>Mucor</taxon>
    </lineage>
</organism>
<reference evidence="3" key="1">
    <citation type="submission" date="2020-12" db="EMBL/GenBank/DDBJ databases">
        <title>Metabolic potential, ecology and presence of endohyphal bacteria is reflected in genomic diversity of Mucoromycotina.</title>
        <authorList>
            <person name="Muszewska A."/>
            <person name="Okrasinska A."/>
            <person name="Steczkiewicz K."/>
            <person name="Drgas O."/>
            <person name="Orlowska M."/>
            <person name="Perlinska-Lenart U."/>
            <person name="Aleksandrzak-Piekarczyk T."/>
            <person name="Szatraj K."/>
            <person name="Zielenkiewicz U."/>
            <person name="Pilsyk S."/>
            <person name="Malc E."/>
            <person name="Mieczkowski P."/>
            <person name="Kruszewska J.S."/>
            <person name="Biernat P."/>
            <person name="Pawlowska J."/>
        </authorList>
    </citation>
    <scope>NUCLEOTIDE SEQUENCE</scope>
    <source>
        <strain evidence="3">CBS 226.32</strain>
    </source>
</reference>
<feature type="compositionally biased region" description="Low complexity" evidence="1">
    <location>
        <begin position="98"/>
        <end position="133"/>
    </location>
</feature>
<sequence>MSSNSDEYSPSSAQSSQNNNNRVEPRFFGHPSIYQNTAPQKKDNSAPTPTENPHWVNPPPPYSPAPNEPESSNSSDAIDPSAPPLELPFIPHVKHLRPQTQAPASPSTPSSTSGNYPQLSYQNQQQPQNHPSQGYGYYGAVNQQQQPPFVNHNITTSDANLPITSSWPWIAPPSGAGLQPLMGYSPSPPPPQTQTQYHQEQQPHYYNPDKKKKTCFESFLKYVFYFFCICLVIQIIGLLSGGVSYADSCSHGFIWRALPDQFEFSDQGVRIRVIGGSLSGGHIAVKRQIGGDQANASVGLAKLTALVSPAGLADNPELTYSLTHINNGSTTLELYVPRDLSSHACVSLNAVIYIPESLKFIVLEVQNVNIEVSDEVMNVEIISFRTTNQAIEFKPKWVGKDLELETKNAHIEIAQAIENADAISVRTTNGGVRFRQPITAIKSFIVAYSTNAGIDVDTIVEAPDVLLATTNGHVIAENIHAERAELKTTNNHIELKHANISQVLNTQTTNGALLLHLDEGDHSEVIARTTNSQVTLYMPAKHEGRVEIETSRTSKIDFTDPLGWSHLTYKNKGNLVGMRYNPESSKVPDTGHLQIKTTNANIHVHYADFGY</sequence>
<feature type="region of interest" description="Disordered" evidence="1">
    <location>
        <begin position="180"/>
        <end position="201"/>
    </location>
</feature>
<name>A0A8H7QFE5_9FUNG</name>
<dbReference type="EMBL" id="JAEPRC010000801">
    <property type="protein sequence ID" value="KAG2191642.1"/>
    <property type="molecule type" value="Genomic_DNA"/>
</dbReference>
<feature type="compositionally biased region" description="Low complexity" evidence="1">
    <location>
        <begin position="11"/>
        <end position="21"/>
    </location>
</feature>